<dbReference type="SMART" id="SM00220">
    <property type="entry name" value="S_TKc"/>
    <property type="match status" value="1"/>
</dbReference>
<evidence type="ECO:0000259" key="7">
    <source>
        <dbReference type="PROSITE" id="PS50011"/>
    </source>
</evidence>
<evidence type="ECO:0000256" key="6">
    <source>
        <dbReference type="SAM" id="MobiDB-lite"/>
    </source>
</evidence>
<organism evidence="9 10">
    <name type="scientific">Kitasatospora saccharophila</name>
    <dbReference type="NCBI Taxonomy" id="407973"/>
    <lineage>
        <taxon>Bacteria</taxon>
        <taxon>Bacillati</taxon>
        <taxon>Actinomycetota</taxon>
        <taxon>Actinomycetes</taxon>
        <taxon>Kitasatosporales</taxon>
        <taxon>Streptomycetaceae</taxon>
        <taxon>Kitasatospora</taxon>
    </lineage>
</organism>
<keyword evidence="4 5" id="KW-0067">ATP-binding</keyword>
<feature type="binding site" evidence="5">
    <location>
        <position position="60"/>
    </location>
    <ligand>
        <name>ATP</name>
        <dbReference type="ChEBI" id="CHEBI:30616"/>
    </ligand>
</feature>
<evidence type="ECO:0000256" key="2">
    <source>
        <dbReference type="ARBA" id="ARBA00022741"/>
    </source>
</evidence>
<dbReference type="Gene3D" id="3.30.200.20">
    <property type="entry name" value="Phosphorylase Kinase, domain 1"/>
    <property type="match status" value="1"/>
</dbReference>
<keyword evidence="10" id="KW-1185">Reference proteome</keyword>
<dbReference type="EMBL" id="BAAANS010000003">
    <property type="protein sequence ID" value="GAA2086475.1"/>
    <property type="molecule type" value="Genomic_DNA"/>
</dbReference>
<evidence type="ECO:0008006" key="11">
    <source>
        <dbReference type="Google" id="ProtNLM"/>
    </source>
</evidence>
<evidence type="ECO:0000256" key="5">
    <source>
        <dbReference type="PROSITE-ProRule" id="PRU10141"/>
    </source>
</evidence>
<dbReference type="SUPFAM" id="SSF56112">
    <property type="entry name" value="Protein kinase-like (PK-like)"/>
    <property type="match status" value="1"/>
</dbReference>
<gene>
    <name evidence="9" type="ORF">GCM10009759_07220</name>
</gene>
<dbReference type="PROSITE" id="PS50011">
    <property type="entry name" value="PROTEIN_KINASE_DOM"/>
    <property type="match status" value="1"/>
</dbReference>
<dbReference type="InterPro" id="IPR000719">
    <property type="entry name" value="Prot_kinase_dom"/>
</dbReference>
<dbReference type="InterPro" id="IPR017441">
    <property type="entry name" value="Protein_kinase_ATP_BS"/>
</dbReference>
<evidence type="ECO:0000313" key="9">
    <source>
        <dbReference type="EMBL" id="GAA2086475.1"/>
    </source>
</evidence>
<dbReference type="Proteomes" id="UP001500897">
    <property type="component" value="Unassembled WGS sequence"/>
</dbReference>
<dbReference type="Gene3D" id="1.10.510.10">
    <property type="entry name" value="Transferase(Phosphotransferase) domain 1"/>
    <property type="match status" value="1"/>
</dbReference>
<dbReference type="PANTHER" id="PTHR43289:SF34">
    <property type="entry name" value="SERINE_THREONINE-PROTEIN KINASE YBDM-RELATED"/>
    <property type="match status" value="1"/>
</dbReference>
<keyword evidence="2 5" id="KW-0547">Nucleotide-binding</keyword>
<dbReference type="PANTHER" id="PTHR43289">
    <property type="entry name" value="MITOGEN-ACTIVATED PROTEIN KINASE KINASE KINASE 20-RELATED"/>
    <property type="match status" value="1"/>
</dbReference>
<evidence type="ECO:0000259" key="8">
    <source>
        <dbReference type="PROSITE" id="PS50093"/>
    </source>
</evidence>
<keyword evidence="3" id="KW-0418">Kinase</keyword>
<protein>
    <recommendedName>
        <fullName evidence="11">Non-specific serine/threonine protein kinase</fullName>
    </recommendedName>
</protein>
<dbReference type="Pfam" id="PF00069">
    <property type="entry name" value="Pkinase"/>
    <property type="match status" value="1"/>
</dbReference>
<feature type="region of interest" description="Disordered" evidence="6">
    <location>
        <begin position="1"/>
        <end position="27"/>
    </location>
</feature>
<dbReference type="RefSeq" id="WP_344550229.1">
    <property type="nucleotide sequence ID" value="NZ_BAAANS010000003.1"/>
</dbReference>
<feature type="compositionally biased region" description="Low complexity" evidence="6">
    <location>
        <begin position="396"/>
        <end position="422"/>
    </location>
</feature>
<dbReference type="PROSITE" id="PS50093">
    <property type="entry name" value="PKD"/>
    <property type="match status" value="1"/>
</dbReference>
<evidence type="ECO:0000313" key="10">
    <source>
        <dbReference type="Proteomes" id="UP001500897"/>
    </source>
</evidence>
<dbReference type="InterPro" id="IPR000601">
    <property type="entry name" value="PKD_dom"/>
</dbReference>
<feature type="region of interest" description="Disordered" evidence="6">
    <location>
        <begin position="327"/>
        <end position="350"/>
    </location>
</feature>
<evidence type="ECO:0000256" key="3">
    <source>
        <dbReference type="ARBA" id="ARBA00022777"/>
    </source>
</evidence>
<accession>A0ABN2W8T6</accession>
<reference evidence="9 10" key="1">
    <citation type="journal article" date="2019" name="Int. J. Syst. Evol. Microbiol.">
        <title>The Global Catalogue of Microorganisms (GCM) 10K type strain sequencing project: providing services to taxonomists for standard genome sequencing and annotation.</title>
        <authorList>
            <consortium name="The Broad Institute Genomics Platform"/>
            <consortium name="The Broad Institute Genome Sequencing Center for Infectious Disease"/>
            <person name="Wu L."/>
            <person name="Ma J."/>
        </authorList>
    </citation>
    <scope>NUCLEOTIDE SEQUENCE [LARGE SCALE GENOMIC DNA]</scope>
    <source>
        <strain evidence="9 10">JCM 14559</strain>
    </source>
</reference>
<dbReference type="PROSITE" id="PS00107">
    <property type="entry name" value="PROTEIN_KINASE_ATP"/>
    <property type="match status" value="1"/>
</dbReference>
<name>A0ABN2W8T6_9ACTN</name>
<feature type="region of interest" description="Disordered" evidence="6">
    <location>
        <begin position="379"/>
        <end position="496"/>
    </location>
</feature>
<dbReference type="InterPro" id="IPR011009">
    <property type="entry name" value="Kinase-like_dom_sf"/>
</dbReference>
<feature type="domain" description="PKD" evidence="8">
    <location>
        <begin position="516"/>
        <end position="578"/>
    </location>
</feature>
<feature type="compositionally biased region" description="Low complexity" evidence="6">
    <location>
        <begin position="465"/>
        <end position="482"/>
    </location>
</feature>
<dbReference type="CDD" id="cd14014">
    <property type="entry name" value="STKc_PknB_like"/>
    <property type="match status" value="1"/>
</dbReference>
<comment type="caution">
    <text evidence="9">The sequence shown here is derived from an EMBL/GenBank/DDBJ whole genome shotgun (WGS) entry which is preliminary data.</text>
</comment>
<dbReference type="PROSITE" id="PS00108">
    <property type="entry name" value="PROTEIN_KINASE_ST"/>
    <property type="match status" value="1"/>
</dbReference>
<evidence type="ECO:0000256" key="4">
    <source>
        <dbReference type="ARBA" id="ARBA00022840"/>
    </source>
</evidence>
<evidence type="ECO:0000256" key="1">
    <source>
        <dbReference type="ARBA" id="ARBA00022679"/>
    </source>
</evidence>
<keyword evidence="1" id="KW-0808">Transferase</keyword>
<proteinExistence type="predicted"/>
<dbReference type="InterPro" id="IPR008271">
    <property type="entry name" value="Ser/Thr_kinase_AS"/>
</dbReference>
<feature type="compositionally biased region" description="Gly residues" evidence="6">
    <location>
        <begin position="435"/>
        <end position="464"/>
    </location>
</feature>
<sequence length="593" mass="60569">MTLHGGTGGTRFDLAGSGAEPLADDDPRTIGEIPLLGRLGAGGMGRVYLGVVEGRYAAVKQVLPQFIEDPDFQRHFGHELDNLARLPAEATAPLLAADRDARPPWLATAYVPGLTLDRVLAANGGPLDEARLWLLLRETASCLRAVHGLDMIHRDLKPSNVMLTARGATLIDFGIARAADQSRLTRTGMVLGTPSYMAPEQADNSGRFTPAVDVFALGALIAYAATGRPPFGEGSGVDMLYRIIHTEPDLAALQDLAPDLAETVAACLDKNPAGRPTAGRLVQLASRHGAEYEAPDGSAGAAAAVADWPAPVMSALLARSAFAEQPAPAPAAPLPAGSPTNALRITGPQGKPERAWYRRLVPFVVPVVLVAGATTAVQLLPYDPPPKKSEGAAQLPGATDPAAPSSPAPAGTTPDAGASTGPTPAPDPDPNANGNGNGNGSGGGGSNATPGGPGNGVGGGGSSTGGTATKKSGSTPATTTKPNPTPTPTPTPAKSYGPRCVFAGQASCSSDDPTVEMTYTGGWTDCTFTFTTDWGDGNTTYTDVSGVGSTDVRKTYATHRYAHSGTYTINLRAVTDSGFCLATGGTFTFTLTG</sequence>
<feature type="domain" description="Protein kinase" evidence="7">
    <location>
        <begin position="33"/>
        <end position="291"/>
    </location>
</feature>